<dbReference type="Pfam" id="PF13958">
    <property type="entry name" value="ToxN_toxin"/>
    <property type="match status" value="1"/>
</dbReference>
<dbReference type="GO" id="GO:0003723">
    <property type="term" value="F:RNA binding"/>
    <property type="evidence" value="ECO:0007669"/>
    <property type="project" value="InterPro"/>
</dbReference>
<dbReference type="InterPro" id="IPR053735">
    <property type="entry name" value="Type_III_TA_endoRNase"/>
</dbReference>
<gene>
    <name evidence="1" type="ORF">H9809_02270</name>
</gene>
<comment type="caution">
    <text evidence="1">The sequence shown here is derived from an EMBL/GenBank/DDBJ whole genome shotgun (WGS) entry which is preliminary data.</text>
</comment>
<evidence type="ECO:0000313" key="2">
    <source>
        <dbReference type="Proteomes" id="UP000824056"/>
    </source>
</evidence>
<dbReference type="AlphaFoldDB" id="A0A9D2FQA9"/>
<reference evidence="1" key="2">
    <citation type="submission" date="2021-04" db="EMBL/GenBank/DDBJ databases">
        <authorList>
            <person name="Gilroy R."/>
        </authorList>
    </citation>
    <scope>NUCLEOTIDE SEQUENCE</scope>
    <source>
        <strain evidence="1">1068</strain>
    </source>
</reference>
<dbReference type="GO" id="GO:0004521">
    <property type="term" value="F:RNA endonuclease activity"/>
    <property type="evidence" value="ECO:0007669"/>
    <property type="project" value="InterPro"/>
</dbReference>
<dbReference type="Gene3D" id="3.10.129.130">
    <property type="match status" value="1"/>
</dbReference>
<sequence length="187" mass="22395">MAEAKKFGFYTINAEYLKFLYDKDSEVYYNKKYHTLKKPFVGIVIGLGENKYFIPLTSAKEKHKKWKNVSDTHFLIYEFVESSLNIPDHIYKSDDGKKKIHILSVLDIKKMIPVPDGEFEYIDFDKLEDKRYKDLFEKEYAFCLRIKRKILNKAEELYDSQQKSKVIRKMCCNFSKLEKALNEWKIK</sequence>
<reference evidence="1" key="1">
    <citation type="journal article" date="2021" name="PeerJ">
        <title>Extensive microbial diversity within the chicken gut microbiome revealed by metagenomics and culture.</title>
        <authorList>
            <person name="Gilroy R."/>
            <person name="Ravi A."/>
            <person name="Getino M."/>
            <person name="Pursley I."/>
            <person name="Horton D.L."/>
            <person name="Alikhan N.F."/>
            <person name="Baker D."/>
            <person name="Gharbi K."/>
            <person name="Hall N."/>
            <person name="Watson M."/>
            <person name="Adriaenssens E.M."/>
            <person name="Foster-Nyarko E."/>
            <person name="Jarju S."/>
            <person name="Secka A."/>
            <person name="Antonio M."/>
            <person name="Oren A."/>
            <person name="Chaudhuri R.R."/>
            <person name="La Ragione R."/>
            <person name="Hildebrand F."/>
            <person name="Pallen M.J."/>
        </authorList>
    </citation>
    <scope>NUCLEOTIDE SEQUENCE</scope>
    <source>
        <strain evidence="1">1068</strain>
    </source>
</reference>
<dbReference type="Proteomes" id="UP000824056">
    <property type="component" value="Unassembled WGS sequence"/>
</dbReference>
<name>A0A9D2FQA9_9FIRM</name>
<dbReference type="EMBL" id="DXBG01000050">
    <property type="protein sequence ID" value="HIZ64722.1"/>
    <property type="molecule type" value="Genomic_DNA"/>
</dbReference>
<protein>
    <submittedName>
        <fullName evidence="1">Type III toxin-antitoxin system ToxN/AbiQ family toxin</fullName>
    </submittedName>
</protein>
<organism evidence="1 2">
    <name type="scientific">Candidatus Blautia pullicola</name>
    <dbReference type="NCBI Taxonomy" id="2838498"/>
    <lineage>
        <taxon>Bacteria</taxon>
        <taxon>Bacillati</taxon>
        <taxon>Bacillota</taxon>
        <taxon>Clostridia</taxon>
        <taxon>Lachnospirales</taxon>
        <taxon>Lachnospiraceae</taxon>
        <taxon>Blautia</taxon>
    </lineage>
</organism>
<accession>A0A9D2FQA9</accession>
<evidence type="ECO:0000313" key="1">
    <source>
        <dbReference type="EMBL" id="HIZ64722.1"/>
    </source>
</evidence>
<proteinExistence type="predicted"/>
<dbReference type="InterPro" id="IPR025911">
    <property type="entry name" value="ToxN/AbiQ_toxin"/>
</dbReference>